<dbReference type="InterPro" id="IPR029753">
    <property type="entry name" value="D-isomer_DH_CS"/>
</dbReference>
<evidence type="ECO:0000259" key="5">
    <source>
        <dbReference type="Pfam" id="PF00389"/>
    </source>
</evidence>
<keyword evidence="3" id="KW-0520">NAD</keyword>
<evidence type="ECO:0000256" key="2">
    <source>
        <dbReference type="ARBA" id="ARBA00023002"/>
    </source>
</evidence>
<dbReference type="OrthoDB" id="9805416at2"/>
<feature type="domain" description="D-isomer specific 2-hydroxyacid dehydrogenase catalytic" evidence="5">
    <location>
        <begin position="9"/>
        <end position="319"/>
    </location>
</feature>
<dbReference type="InterPro" id="IPR006140">
    <property type="entry name" value="D-isomer_DH_NAD-bd"/>
</dbReference>
<evidence type="ECO:0000256" key="3">
    <source>
        <dbReference type="ARBA" id="ARBA00023027"/>
    </source>
</evidence>
<dbReference type="PANTHER" id="PTHR10996">
    <property type="entry name" value="2-HYDROXYACID DEHYDROGENASE-RELATED"/>
    <property type="match status" value="1"/>
</dbReference>
<dbReference type="Pfam" id="PF00389">
    <property type="entry name" value="2-Hacid_dh"/>
    <property type="match status" value="1"/>
</dbReference>
<dbReference type="GO" id="GO:0030267">
    <property type="term" value="F:glyoxylate reductase (NADPH) activity"/>
    <property type="evidence" value="ECO:0007669"/>
    <property type="project" value="UniProtKB-EC"/>
</dbReference>
<dbReference type="PANTHER" id="PTHR10996:SF283">
    <property type="entry name" value="GLYOXYLATE_HYDROXYPYRUVATE REDUCTASE B"/>
    <property type="match status" value="1"/>
</dbReference>
<name>A0A2N7TX00_9GAMM</name>
<dbReference type="InterPro" id="IPR036291">
    <property type="entry name" value="NAD(P)-bd_dom_sf"/>
</dbReference>
<sequence length="334" mass="36231">MRKRLVAYGRLKPHHIAQLQQDFELDHFIQLESLEDPAFLTALANANGLINSSLKIPVALLDKAPKLEAIATISVGYDNYPVDALTQRNILLCNTPDVLTETTADTGFALIMATARRVLELADYIKRGEWQASIGEAQFGTDVHGKTLGMIGLGRIGAAIARRGALGFGMKVLYSNAAPKPHLETELGAEYREMDALLGEADFVCVTVPLTPQTKHLIGRREFALMKPSTIFVNIARGKVVDEPALIAALEKGEIQAAGLDVFEQEPLSPESPLPHMANVVALPHIGSATHETRDAMTQRAIDNICLALQGERPISLVNEAVWSQRQGTSSQTG</sequence>
<dbReference type="Pfam" id="PF02826">
    <property type="entry name" value="2-Hacid_dh_C"/>
    <property type="match status" value="1"/>
</dbReference>
<comment type="caution">
    <text evidence="7">The sequence shown here is derived from an EMBL/GenBank/DDBJ whole genome shotgun (WGS) entry which is preliminary data.</text>
</comment>
<keyword evidence="7" id="KW-0670">Pyruvate</keyword>
<dbReference type="InterPro" id="IPR050223">
    <property type="entry name" value="D-isomer_2-hydroxyacid_DH"/>
</dbReference>
<evidence type="ECO:0000256" key="1">
    <source>
        <dbReference type="ARBA" id="ARBA00005854"/>
    </source>
</evidence>
<dbReference type="EMBL" id="PNRF01000042">
    <property type="protein sequence ID" value="PMR72727.1"/>
    <property type="molecule type" value="Genomic_DNA"/>
</dbReference>
<evidence type="ECO:0000313" key="7">
    <source>
        <dbReference type="EMBL" id="PMR72727.1"/>
    </source>
</evidence>
<gene>
    <name evidence="7" type="ORF">C1H69_19965</name>
</gene>
<accession>A0A2N7TX00</accession>
<organism evidence="7 8">
    <name type="scientific">Billgrantia endophytica</name>
    <dbReference type="NCBI Taxonomy" id="2033802"/>
    <lineage>
        <taxon>Bacteria</taxon>
        <taxon>Pseudomonadati</taxon>
        <taxon>Pseudomonadota</taxon>
        <taxon>Gammaproteobacteria</taxon>
        <taxon>Oceanospirillales</taxon>
        <taxon>Halomonadaceae</taxon>
        <taxon>Billgrantia</taxon>
    </lineage>
</organism>
<proteinExistence type="inferred from homology"/>
<dbReference type="Proteomes" id="UP000235803">
    <property type="component" value="Unassembled WGS sequence"/>
</dbReference>
<dbReference type="GO" id="GO:0016618">
    <property type="term" value="F:hydroxypyruvate reductase [NAD(P)H] activity"/>
    <property type="evidence" value="ECO:0007669"/>
    <property type="project" value="UniProtKB-EC"/>
</dbReference>
<comment type="similarity">
    <text evidence="1 4">Belongs to the D-isomer specific 2-hydroxyacid dehydrogenase family.</text>
</comment>
<dbReference type="GO" id="GO:0051287">
    <property type="term" value="F:NAD binding"/>
    <property type="evidence" value="ECO:0007669"/>
    <property type="project" value="InterPro"/>
</dbReference>
<dbReference type="PROSITE" id="PS00671">
    <property type="entry name" value="D_2_HYDROXYACID_DH_3"/>
    <property type="match status" value="1"/>
</dbReference>
<reference evidence="7 8" key="1">
    <citation type="submission" date="2018-01" db="EMBL/GenBank/DDBJ databases">
        <title>Halomonas endophytica sp. nov., isolated from storage liquid in the stems of Populus euphratica.</title>
        <authorList>
            <person name="Chen C."/>
        </authorList>
    </citation>
    <scope>NUCLEOTIDE SEQUENCE [LARGE SCALE GENOMIC DNA]</scope>
    <source>
        <strain evidence="7 8">MC28</strain>
    </source>
</reference>
<dbReference type="SUPFAM" id="SSF51735">
    <property type="entry name" value="NAD(P)-binding Rossmann-fold domains"/>
    <property type="match status" value="1"/>
</dbReference>
<dbReference type="GO" id="GO:0005829">
    <property type="term" value="C:cytosol"/>
    <property type="evidence" value="ECO:0007669"/>
    <property type="project" value="TreeGrafter"/>
</dbReference>
<dbReference type="FunFam" id="3.40.50.720:FF:000462">
    <property type="entry name" value="Glyoxylate reductase (NADP+)"/>
    <property type="match status" value="1"/>
</dbReference>
<feature type="domain" description="D-isomer specific 2-hydroxyacid dehydrogenase NAD-binding" evidence="6">
    <location>
        <begin position="108"/>
        <end position="287"/>
    </location>
</feature>
<evidence type="ECO:0000256" key="4">
    <source>
        <dbReference type="RuleBase" id="RU003719"/>
    </source>
</evidence>
<dbReference type="EC" id="1.1.1.79" evidence="7"/>
<dbReference type="InterPro" id="IPR006139">
    <property type="entry name" value="D-isomer_2_OHA_DH_cat_dom"/>
</dbReference>
<evidence type="ECO:0000313" key="8">
    <source>
        <dbReference type="Proteomes" id="UP000235803"/>
    </source>
</evidence>
<evidence type="ECO:0000259" key="6">
    <source>
        <dbReference type="Pfam" id="PF02826"/>
    </source>
</evidence>
<dbReference type="CDD" id="cd05301">
    <property type="entry name" value="GDH"/>
    <property type="match status" value="1"/>
</dbReference>
<dbReference type="SUPFAM" id="SSF52283">
    <property type="entry name" value="Formate/glycerate dehydrogenase catalytic domain-like"/>
    <property type="match status" value="1"/>
</dbReference>
<keyword evidence="2 4" id="KW-0560">Oxidoreductase</keyword>
<keyword evidence="8" id="KW-1185">Reference proteome</keyword>
<dbReference type="Gene3D" id="3.40.50.720">
    <property type="entry name" value="NAD(P)-binding Rossmann-like Domain"/>
    <property type="match status" value="2"/>
</dbReference>
<dbReference type="AlphaFoldDB" id="A0A2N7TX00"/>
<dbReference type="EC" id="1.1.1.81" evidence="7"/>
<protein>
    <submittedName>
        <fullName evidence="7">Bifunctional glyoxylate/hydroxypyruvate reductase B</fullName>
        <ecNumber evidence="7">1.1.1.79</ecNumber>
        <ecNumber evidence="7">1.1.1.81</ecNumber>
    </submittedName>
</protein>
<dbReference type="RefSeq" id="WP_102655148.1">
    <property type="nucleotide sequence ID" value="NZ_PNRF01000042.1"/>
</dbReference>